<feature type="binding site" evidence="7">
    <location>
        <begin position="128"/>
        <end position="134"/>
    </location>
    <ligand>
        <name>ATP</name>
        <dbReference type="ChEBI" id="CHEBI:30616"/>
    </ligand>
</feature>
<dbReference type="SUPFAM" id="SSF53623">
    <property type="entry name" value="MurD-like peptide ligases, catalytic domain"/>
    <property type="match status" value="1"/>
</dbReference>
<dbReference type="Proteomes" id="UP000503278">
    <property type="component" value="Chromosome"/>
</dbReference>
<feature type="domain" description="Mur ligase central" evidence="10">
    <location>
        <begin position="126"/>
        <end position="303"/>
    </location>
</feature>
<keyword evidence="7 8" id="KW-0131">Cell cycle</keyword>
<dbReference type="GO" id="GO:0071555">
    <property type="term" value="P:cell wall organization"/>
    <property type="evidence" value="ECO:0007669"/>
    <property type="project" value="UniProtKB-KW"/>
</dbReference>
<comment type="function">
    <text evidence="7 8">Cell wall formation. Catalyzes the addition of glutamate to the nucleotide precursor UDP-N-acetylmuramoyl-L-alanine (UMA).</text>
</comment>
<feature type="domain" description="Mur ligase C-terminal" evidence="9">
    <location>
        <begin position="327"/>
        <end position="440"/>
    </location>
</feature>
<comment type="catalytic activity">
    <reaction evidence="7 8">
        <text>UDP-N-acetyl-alpha-D-muramoyl-L-alanine + D-glutamate + ATP = UDP-N-acetyl-alpha-D-muramoyl-L-alanyl-D-glutamate + ADP + phosphate + H(+)</text>
        <dbReference type="Rhea" id="RHEA:16429"/>
        <dbReference type="ChEBI" id="CHEBI:15378"/>
        <dbReference type="ChEBI" id="CHEBI:29986"/>
        <dbReference type="ChEBI" id="CHEBI:30616"/>
        <dbReference type="ChEBI" id="CHEBI:43474"/>
        <dbReference type="ChEBI" id="CHEBI:83898"/>
        <dbReference type="ChEBI" id="CHEBI:83900"/>
        <dbReference type="ChEBI" id="CHEBI:456216"/>
        <dbReference type="EC" id="6.3.2.9"/>
    </reaction>
</comment>
<dbReference type="RefSeq" id="WP_169609505.1">
    <property type="nucleotide sequence ID" value="NZ_CP051682.1"/>
</dbReference>
<reference evidence="11 12" key="1">
    <citation type="submission" date="2020-04" db="EMBL/GenBank/DDBJ databases">
        <title>Genome sequencing of novel species.</title>
        <authorList>
            <person name="Heo J."/>
            <person name="Kim S.-J."/>
            <person name="Kim J.-S."/>
            <person name="Hong S.-B."/>
            <person name="Kwon S.-W."/>
        </authorList>
    </citation>
    <scope>NUCLEOTIDE SEQUENCE [LARGE SCALE GENOMIC DNA]</scope>
    <source>
        <strain evidence="11 12">F39-2</strain>
    </source>
</reference>
<dbReference type="SUPFAM" id="SSF53244">
    <property type="entry name" value="MurD-like peptide ligases, peptide-binding domain"/>
    <property type="match status" value="1"/>
</dbReference>
<keyword evidence="7 8" id="KW-0961">Cell wall biogenesis/degradation</keyword>
<dbReference type="InterPro" id="IPR004101">
    <property type="entry name" value="Mur_ligase_C"/>
</dbReference>
<dbReference type="InterPro" id="IPR036615">
    <property type="entry name" value="Mur_ligase_C_dom_sf"/>
</dbReference>
<dbReference type="GO" id="GO:0008360">
    <property type="term" value="P:regulation of cell shape"/>
    <property type="evidence" value="ECO:0007669"/>
    <property type="project" value="UniProtKB-KW"/>
</dbReference>
<evidence type="ECO:0000256" key="1">
    <source>
        <dbReference type="ARBA" id="ARBA00004496"/>
    </source>
</evidence>
<sequence length="463" mass="51668">MSETNTISSITSFSLSEKAGVRLVVLGAGESGVGAAYLAQQQGYDVFVSDFGPIADHYKVQLQGWKIRFEENQHTEAEIFQAAEVIKSPGIPEKAPIVKALREKGISVISEIEFAGRYTHAKIVGITGSNGKTTTTSLTYHILKNAGLNVGLAGNIGKSFAYQVATEHFDYYVLELSSFMLDDMYQFKMHIAILLNITPDHLDRYNYQMENYVTSKFRITQNQTADDYFIYCADDAETLKYMTEHTFEAQLLPFSIQKELPLGAYLNGEEININTPKNHLQMTINKLALQGKHNIYNSMASGITAKILELRNDTVRESMGDFKNIAHRLEEVAVISGIKFINDSKATNVNSTWYALESMPGKVVLILGGVDKGNDYNELRDLVSKKVKAIVCLGKDNRRIHEAFSDEIDTIVDTRSVKDAVQAAYHLAKKGETVLLSPACASFDLFKNYEERGDQFKKAVMEL</sequence>
<dbReference type="AlphaFoldDB" id="A0A7L5E500"/>
<dbReference type="EC" id="6.3.2.9" evidence="7 8"/>
<accession>A0A7L5E500</accession>
<evidence type="ECO:0000256" key="3">
    <source>
        <dbReference type="ARBA" id="ARBA00022490"/>
    </source>
</evidence>
<comment type="pathway">
    <text evidence="2 7 8">Cell wall biogenesis; peptidoglycan biosynthesis.</text>
</comment>
<dbReference type="UniPathway" id="UPA00219"/>
<protein>
    <recommendedName>
        <fullName evidence="7 8">UDP-N-acetylmuramoylalanine--D-glutamate ligase</fullName>
        <ecNumber evidence="7 8">6.3.2.9</ecNumber>
    </recommendedName>
    <alternativeName>
        <fullName evidence="7">D-glutamic acid-adding enzyme</fullName>
    </alternativeName>
    <alternativeName>
        <fullName evidence="7">UDP-N-acetylmuramoyl-L-alanyl-D-glutamate synthetase</fullName>
    </alternativeName>
</protein>
<dbReference type="GO" id="GO:0008764">
    <property type="term" value="F:UDP-N-acetylmuramoylalanine-D-glutamate ligase activity"/>
    <property type="evidence" value="ECO:0007669"/>
    <property type="project" value="UniProtKB-UniRule"/>
</dbReference>
<comment type="similarity">
    <text evidence="7">Belongs to the MurCDEF family.</text>
</comment>
<evidence type="ECO:0000256" key="8">
    <source>
        <dbReference type="RuleBase" id="RU003664"/>
    </source>
</evidence>
<keyword evidence="5 7" id="KW-0547">Nucleotide-binding</keyword>
<dbReference type="PANTHER" id="PTHR43692:SF1">
    <property type="entry name" value="UDP-N-ACETYLMURAMOYLALANINE--D-GLUTAMATE LIGASE"/>
    <property type="match status" value="1"/>
</dbReference>
<evidence type="ECO:0000313" key="11">
    <source>
        <dbReference type="EMBL" id="QJD97379.1"/>
    </source>
</evidence>
<evidence type="ECO:0000259" key="10">
    <source>
        <dbReference type="Pfam" id="PF08245"/>
    </source>
</evidence>
<evidence type="ECO:0000256" key="5">
    <source>
        <dbReference type="ARBA" id="ARBA00022741"/>
    </source>
</evidence>
<dbReference type="NCBIfam" id="TIGR01087">
    <property type="entry name" value="murD"/>
    <property type="match status" value="1"/>
</dbReference>
<evidence type="ECO:0000256" key="6">
    <source>
        <dbReference type="ARBA" id="ARBA00022840"/>
    </source>
</evidence>
<keyword evidence="3 7" id="KW-0963">Cytoplasm</keyword>
<dbReference type="GO" id="GO:0005737">
    <property type="term" value="C:cytoplasm"/>
    <property type="evidence" value="ECO:0007669"/>
    <property type="project" value="UniProtKB-SubCell"/>
</dbReference>
<proteinExistence type="inferred from homology"/>
<dbReference type="Pfam" id="PF02875">
    <property type="entry name" value="Mur_ligase_C"/>
    <property type="match status" value="1"/>
</dbReference>
<dbReference type="Pfam" id="PF08245">
    <property type="entry name" value="Mur_ligase_M"/>
    <property type="match status" value="1"/>
</dbReference>
<dbReference type="InterPro" id="IPR013221">
    <property type="entry name" value="Mur_ligase_cen"/>
</dbReference>
<dbReference type="GO" id="GO:0051301">
    <property type="term" value="P:cell division"/>
    <property type="evidence" value="ECO:0007669"/>
    <property type="project" value="UniProtKB-KW"/>
</dbReference>
<keyword evidence="7 8" id="KW-0573">Peptidoglycan synthesis</keyword>
<evidence type="ECO:0000259" key="9">
    <source>
        <dbReference type="Pfam" id="PF02875"/>
    </source>
</evidence>
<organism evidence="11 12">
    <name type="scientific">Mucilaginibacter robiniae</name>
    <dbReference type="NCBI Taxonomy" id="2728022"/>
    <lineage>
        <taxon>Bacteria</taxon>
        <taxon>Pseudomonadati</taxon>
        <taxon>Bacteroidota</taxon>
        <taxon>Sphingobacteriia</taxon>
        <taxon>Sphingobacteriales</taxon>
        <taxon>Sphingobacteriaceae</taxon>
        <taxon>Mucilaginibacter</taxon>
    </lineage>
</organism>
<dbReference type="Pfam" id="PF21799">
    <property type="entry name" value="MurD-like_N"/>
    <property type="match status" value="1"/>
</dbReference>
<keyword evidence="7 8" id="KW-0132">Cell division</keyword>
<dbReference type="SUPFAM" id="SSF51984">
    <property type="entry name" value="MurCD N-terminal domain"/>
    <property type="match status" value="1"/>
</dbReference>
<dbReference type="KEGG" id="mrob:HH214_16640"/>
<evidence type="ECO:0000256" key="4">
    <source>
        <dbReference type="ARBA" id="ARBA00022598"/>
    </source>
</evidence>
<evidence type="ECO:0000313" key="12">
    <source>
        <dbReference type="Proteomes" id="UP000503278"/>
    </source>
</evidence>
<keyword evidence="4 7" id="KW-0436">Ligase</keyword>
<dbReference type="Gene3D" id="3.90.190.20">
    <property type="entry name" value="Mur ligase, C-terminal domain"/>
    <property type="match status" value="1"/>
</dbReference>
<keyword evidence="6 7" id="KW-0067">ATP-binding</keyword>
<comment type="subcellular location">
    <subcellularLocation>
        <location evidence="1 7 8">Cytoplasm</location>
    </subcellularLocation>
</comment>
<dbReference type="Gene3D" id="3.40.50.720">
    <property type="entry name" value="NAD(P)-binding Rossmann-like Domain"/>
    <property type="match status" value="1"/>
</dbReference>
<keyword evidence="12" id="KW-1185">Reference proteome</keyword>
<dbReference type="GO" id="GO:0009252">
    <property type="term" value="P:peptidoglycan biosynthetic process"/>
    <property type="evidence" value="ECO:0007669"/>
    <property type="project" value="UniProtKB-UniRule"/>
</dbReference>
<dbReference type="EMBL" id="CP051682">
    <property type="protein sequence ID" value="QJD97379.1"/>
    <property type="molecule type" value="Genomic_DNA"/>
</dbReference>
<evidence type="ECO:0000256" key="2">
    <source>
        <dbReference type="ARBA" id="ARBA00004752"/>
    </source>
</evidence>
<dbReference type="Gene3D" id="3.40.1190.10">
    <property type="entry name" value="Mur-like, catalytic domain"/>
    <property type="match status" value="1"/>
</dbReference>
<dbReference type="InterPro" id="IPR005762">
    <property type="entry name" value="MurD"/>
</dbReference>
<dbReference type="GO" id="GO:0005524">
    <property type="term" value="F:ATP binding"/>
    <property type="evidence" value="ECO:0007669"/>
    <property type="project" value="UniProtKB-UniRule"/>
</dbReference>
<gene>
    <name evidence="7 11" type="primary">murD</name>
    <name evidence="11" type="ORF">HH214_16640</name>
</gene>
<keyword evidence="7 8" id="KW-0133">Cell shape</keyword>
<evidence type="ECO:0000256" key="7">
    <source>
        <dbReference type="HAMAP-Rule" id="MF_00639"/>
    </source>
</evidence>
<dbReference type="PANTHER" id="PTHR43692">
    <property type="entry name" value="UDP-N-ACETYLMURAMOYLALANINE--D-GLUTAMATE LIGASE"/>
    <property type="match status" value="1"/>
</dbReference>
<dbReference type="HAMAP" id="MF_00639">
    <property type="entry name" value="MurD"/>
    <property type="match status" value="1"/>
</dbReference>
<name>A0A7L5E500_9SPHI</name>
<dbReference type="InterPro" id="IPR036565">
    <property type="entry name" value="Mur-like_cat_sf"/>
</dbReference>